<accession>F9ZPI7</accession>
<dbReference type="KEGG" id="acu:Atc_0156"/>
<gene>
    <name evidence="3" type="ordered locus">Atc_0156</name>
</gene>
<keyword evidence="1" id="KW-0472">Membrane</keyword>
<protein>
    <submittedName>
        <fullName evidence="3">ThiJ/PfpI domain protein</fullName>
    </submittedName>
</protein>
<dbReference type="PANTHER" id="PTHR43130:SF2">
    <property type="entry name" value="DJ-1_PFPI DOMAIN-CONTAINING PROTEIN"/>
    <property type="match status" value="1"/>
</dbReference>
<feature type="transmembrane region" description="Helical" evidence="1">
    <location>
        <begin position="34"/>
        <end position="53"/>
    </location>
</feature>
<feature type="domain" description="DJ-1/PfpI" evidence="2">
    <location>
        <begin position="2"/>
        <end position="102"/>
    </location>
</feature>
<name>F9ZPI7_ACICS</name>
<dbReference type="SUPFAM" id="SSF52317">
    <property type="entry name" value="Class I glutamine amidotransferase-like"/>
    <property type="match status" value="1"/>
</dbReference>
<organism evidence="3 4">
    <name type="scientific">Acidithiobacillus caldus (strain SM-1)</name>
    <dbReference type="NCBI Taxonomy" id="990288"/>
    <lineage>
        <taxon>Bacteria</taxon>
        <taxon>Pseudomonadati</taxon>
        <taxon>Pseudomonadota</taxon>
        <taxon>Acidithiobacillia</taxon>
        <taxon>Acidithiobacillales</taxon>
        <taxon>Acidithiobacillaceae</taxon>
        <taxon>Acidithiobacillus</taxon>
    </lineage>
</organism>
<keyword evidence="4" id="KW-1185">Reference proteome</keyword>
<keyword evidence="1" id="KW-1133">Transmembrane helix</keyword>
<dbReference type="Gene3D" id="3.40.50.880">
    <property type="match status" value="1"/>
</dbReference>
<evidence type="ECO:0000259" key="2">
    <source>
        <dbReference type="Pfam" id="PF01965"/>
    </source>
</evidence>
<keyword evidence="1" id="KW-0812">Transmembrane</keyword>
<dbReference type="InterPro" id="IPR029062">
    <property type="entry name" value="Class_I_gatase-like"/>
</dbReference>
<dbReference type="InterPro" id="IPR002818">
    <property type="entry name" value="DJ-1/PfpI"/>
</dbReference>
<sequence>MDVLCIPGGAGINALLLDDEIVNWVRQQASAARWITSVCTGALLLGTAGLLAGRRATTHWRYHDLLSTFNAIPVRERVVQDGNLITGGGVTAGIDFALAVVAALRGQAAAEEIQLALEYAPSPPFQAGKPEDAPGEVLRAVESRTQRLYEERAQILDGWRHSQDNRSCRNSKPE</sequence>
<dbReference type="Proteomes" id="UP000006135">
    <property type="component" value="Chromosome"/>
</dbReference>
<dbReference type="HOGENOM" id="CLU_000445_44_1_6"/>
<dbReference type="Pfam" id="PF01965">
    <property type="entry name" value="DJ-1_PfpI"/>
    <property type="match status" value="1"/>
</dbReference>
<dbReference type="STRING" id="990288.Atc_0156"/>
<evidence type="ECO:0000313" key="4">
    <source>
        <dbReference type="Proteomes" id="UP000006135"/>
    </source>
</evidence>
<dbReference type="GO" id="GO:0006355">
    <property type="term" value="P:regulation of DNA-templated transcription"/>
    <property type="evidence" value="ECO:0007669"/>
    <property type="project" value="TreeGrafter"/>
</dbReference>
<dbReference type="InterPro" id="IPR052158">
    <property type="entry name" value="INH-QAR"/>
</dbReference>
<evidence type="ECO:0000313" key="3">
    <source>
        <dbReference type="EMBL" id="AEK56807.1"/>
    </source>
</evidence>
<proteinExistence type="predicted"/>
<dbReference type="AlphaFoldDB" id="F9ZPI7"/>
<evidence type="ECO:0000256" key="1">
    <source>
        <dbReference type="SAM" id="Phobius"/>
    </source>
</evidence>
<dbReference type="PANTHER" id="PTHR43130">
    <property type="entry name" value="ARAC-FAMILY TRANSCRIPTIONAL REGULATOR"/>
    <property type="match status" value="1"/>
</dbReference>
<dbReference type="EMBL" id="CP002573">
    <property type="protein sequence ID" value="AEK56807.1"/>
    <property type="molecule type" value="Genomic_DNA"/>
</dbReference>
<reference evidence="3 4" key="1">
    <citation type="journal article" date="2011" name="J. Genet. Genomics">
        <title>Unraveling the Acidithiobacillus caldus complete genome and its central metabolisms for carbon assimilation.</title>
        <authorList>
            <person name="You X.Y."/>
            <person name="Guo X."/>
            <person name="Zheng H.J."/>
            <person name="Zhang M.J."/>
            <person name="Liu L.J."/>
            <person name="Zhu Y.Q."/>
            <person name="Zhu B."/>
            <person name="Wang S.Y."/>
            <person name="Zhao G.P."/>
            <person name="Poetsch A."/>
            <person name="Jiang C.Y."/>
            <person name="Liu S.J."/>
        </authorList>
    </citation>
    <scope>NUCLEOTIDE SEQUENCE [LARGE SCALE GENOMIC DNA]</scope>
    <source>
        <strain evidence="3 4">SM-1</strain>
    </source>
</reference>